<keyword evidence="13 14" id="KW-0472">Membrane</keyword>
<dbReference type="CDD" id="cd00075">
    <property type="entry name" value="HATPase"/>
    <property type="match status" value="1"/>
</dbReference>
<organism evidence="17 18">
    <name type="scientific">Brevibacillus laterosporus LMG 15441</name>
    <dbReference type="NCBI Taxonomy" id="1042163"/>
    <lineage>
        <taxon>Bacteria</taxon>
        <taxon>Bacillati</taxon>
        <taxon>Bacillota</taxon>
        <taxon>Bacilli</taxon>
        <taxon>Bacillales</taxon>
        <taxon>Paenibacillaceae</taxon>
        <taxon>Brevibacillus</taxon>
    </lineage>
</organism>
<evidence type="ECO:0000256" key="11">
    <source>
        <dbReference type="ARBA" id="ARBA00022989"/>
    </source>
</evidence>
<dbReference type="PROSITE" id="PS50885">
    <property type="entry name" value="HAMP"/>
    <property type="match status" value="1"/>
</dbReference>
<dbReference type="Gene3D" id="3.30.565.10">
    <property type="entry name" value="Histidine kinase-like ATPase, C-terminal domain"/>
    <property type="match status" value="1"/>
</dbReference>
<comment type="subcellular location">
    <subcellularLocation>
        <location evidence="2">Cell membrane</location>
        <topology evidence="2">Multi-pass membrane protein</topology>
    </subcellularLocation>
</comment>
<keyword evidence="6 17" id="KW-0808">Transferase</keyword>
<dbReference type="eggNOG" id="COG2205">
    <property type="taxonomic scope" value="Bacteria"/>
</dbReference>
<reference evidence="17 18" key="1">
    <citation type="journal article" date="2011" name="J. Bacteriol.">
        <title>Genome sequence of Brevibacillus laterosporus LMG 15441, a pathogen of invertebrates.</title>
        <authorList>
            <person name="Djukic M."/>
            <person name="Poehlein A."/>
            <person name="Thurmer A."/>
            <person name="Daniel R."/>
        </authorList>
    </citation>
    <scope>NUCLEOTIDE SEQUENCE [LARGE SCALE GENOMIC DNA]</scope>
    <source>
        <strain evidence="17 18">LMG 15441</strain>
    </source>
</reference>
<name>A0A075RBT5_BRELA</name>
<feature type="transmembrane region" description="Helical" evidence="14">
    <location>
        <begin position="7"/>
        <end position="30"/>
    </location>
</feature>
<keyword evidence="4" id="KW-1003">Cell membrane</keyword>
<keyword evidence="5" id="KW-0597">Phosphoprotein</keyword>
<evidence type="ECO:0000256" key="13">
    <source>
        <dbReference type="ARBA" id="ARBA00023136"/>
    </source>
</evidence>
<evidence type="ECO:0000259" key="16">
    <source>
        <dbReference type="PROSITE" id="PS50885"/>
    </source>
</evidence>
<evidence type="ECO:0000256" key="6">
    <source>
        <dbReference type="ARBA" id="ARBA00022679"/>
    </source>
</evidence>
<evidence type="ECO:0000256" key="9">
    <source>
        <dbReference type="ARBA" id="ARBA00022777"/>
    </source>
</evidence>
<proteinExistence type="predicted"/>
<dbReference type="FunFam" id="1.10.287.130:FF:000001">
    <property type="entry name" value="Two-component sensor histidine kinase"/>
    <property type="match status" value="1"/>
</dbReference>
<dbReference type="GO" id="GO:0005886">
    <property type="term" value="C:plasma membrane"/>
    <property type="evidence" value="ECO:0007669"/>
    <property type="project" value="UniProtKB-SubCell"/>
</dbReference>
<evidence type="ECO:0000256" key="14">
    <source>
        <dbReference type="SAM" id="Phobius"/>
    </source>
</evidence>
<dbReference type="InterPro" id="IPR003594">
    <property type="entry name" value="HATPase_dom"/>
</dbReference>
<keyword evidence="7 14" id="KW-0812">Transmembrane</keyword>
<dbReference type="AlphaFoldDB" id="A0A075RBT5"/>
<keyword evidence="18" id="KW-1185">Reference proteome</keyword>
<keyword evidence="11 14" id="KW-1133">Transmembrane helix</keyword>
<dbReference type="Pfam" id="PF02518">
    <property type="entry name" value="HATPase_c"/>
    <property type="match status" value="1"/>
</dbReference>
<dbReference type="Gene3D" id="1.10.287.130">
    <property type="match status" value="1"/>
</dbReference>
<evidence type="ECO:0000256" key="8">
    <source>
        <dbReference type="ARBA" id="ARBA00022741"/>
    </source>
</evidence>
<gene>
    <name evidence="17" type="primary">arlS_3</name>
    <name evidence="17" type="ORF">BRLA_c045720</name>
</gene>
<feature type="domain" description="Histidine kinase" evidence="15">
    <location>
        <begin position="256"/>
        <end position="466"/>
    </location>
</feature>
<dbReference type="SUPFAM" id="SSF47384">
    <property type="entry name" value="Homodimeric domain of signal transducing histidine kinase"/>
    <property type="match status" value="1"/>
</dbReference>
<evidence type="ECO:0000256" key="2">
    <source>
        <dbReference type="ARBA" id="ARBA00004651"/>
    </source>
</evidence>
<dbReference type="Proteomes" id="UP000005850">
    <property type="component" value="Chromosome"/>
</dbReference>
<protein>
    <recommendedName>
        <fullName evidence="3">histidine kinase</fullName>
        <ecNumber evidence="3">2.7.13.3</ecNumber>
    </recommendedName>
</protein>
<dbReference type="Gene3D" id="6.10.340.10">
    <property type="match status" value="1"/>
</dbReference>
<dbReference type="PANTHER" id="PTHR45528">
    <property type="entry name" value="SENSOR HISTIDINE KINASE CPXA"/>
    <property type="match status" value="1"/>
</dbReference>
<dbReference type="InterPro" id="IPR003660">
    <property type="entry name" value="HAMP_dom"/>
</dbReference>
<dbReference type="InterPro" id="IPR050398">
    <property type="entry name" value="HssS/ArlS-like"/>
</dbReference>
<keyword evidence="8" id="KW-0547">Nucleotide-binding</keyword>
<dbReference type="GO" id="GO:0000155">
    <property type="term" value="F:phosphorelay sensor kinase activity"/>
    <property type="evidence" value="ECO:0007669"/>
    <property type="project" value="InterPro"/>
</dbReference>
<dbReference type="InterPro" id="IPR005467">
    <property type="entry name" value="His_kinase_dom"/>
</dbReference>
<dbReference type="EMBL" id="CP007806">
    <property type="protein sequence ID" value="AIG28836.1"/>
    <property type="molecule type" value="Genomic_DNA"/>
</dbReference>
<evidence type="ECO:0000256" key="1">
    <source>
        <dbReference type="ARBA" id="ARBA00000085"/>
    </source>
</evidence>
<keyword evidence="10" id="KW-0067">ATP-binding</keyword>
<evidence type="ECO:0000256" key="3">
    <source>
        <dbReference type="ARBA" id="ARBA00012438"/>
    </source>
</evidence>
<dbReference type="InterPro" id="IPR036097">
    <property type="entry name" value="HisK_dim/P_sf"/>
</dbReference>
<dbReference type="CDD" id="cd06225">
    <property type="entry name" value="HAMP"/>
    <property type="match status" value="1"/>
</dbReference>
<dbReference type="STRING" id="1042163.BRLA_c045720"/>
<evidence type="ECO:0000313" key="17">
    <source>
        <dbReference type="EMBL" id="AIG28836.1"/>
    </source>
</evidence>
<dbReference type="InterPro" id="IPR003661">
    <property type="entry name" value="HisK_dim/P_dom"/>
</dbReference>
<dbReference type="PANTHER" id="PTHR45528:SF10">
    <property type="entry name" value="METHYL-ACCEPTING CHEMOTAXIS PROTEIN"/>
    <property type="match status" value="1"/>
</dbReference>
<keyword evidence="12" id="KW-0902">Two-component regulatory system</keyword>
<dbReference type="Pfam" id="PF00672">
    <property type="entry name" value="HAMP"/>
    <property type="match status" value="1"/>
</dbReference>
<dbReference type="EC" id="2.7.13.3" evidence="3"/>
<dbReference type="CDD" id="cd00082">
    <property type="entry name" value="HisKA"/>
    <property type="match status" value="1"/>
</dbReference>
<comment type="catalytic activity">
    <reaction evidence="1">
        <text>ATP + protein L-histidine = ADP + protein N-phospho-L-histidine.</text>
        <dbReference type="EC" id="2.7.13.3"/>
    </reaction>
</comment>
<dbReference type="SMART" id="SM00387">
    <property type="entry name" value="HATPase_c"/>
    <property type="match status" value="1"/>
</dbReference>
<evidence type="ECO:0000256" key="5">
    <source>
        <dbReference type="ARBA" id="ARBA00022553"/>
    </source>
</evidence>
<keyword evidence="9 17" id="KW-0418">Kinase</keyword>
<dbReference type="GO" id="GO:0005524">
    <property type="term" value="F:ATP binding"/>
    <property type="evidence" value="ECO:0007669"/>
    <property type="project" value="UniProtKB-KW"/>
</dbReference>
<dbReference type="PRINTS" id="PR00344">
    <property type="entry name" value="BCTRLSENSOR"/>
</dbReference>
<accession>A0A075RBT5</accession>
<dbReference type="Pfam" id="PF00512">
    <property type="entry name" value="HisKA"/>
    <property type="match status" value="1"/>
</dbReference>
<evidence type="ECO:0000256" key="10">
    <source>
        <dbReference type="ARBA" id="ARBA00022840"/>
    </source>
</evidence>
<dbReference type="InterPro" id="IPR004358">
    <property type="entry name" value="Sig_transdc_His_kin-like_C"/>
</dbReference>
<evidence type="ECO:0000256" key="7">
    <source>
        <dbReference type="ARBA" id="ARBA00022692"/>
    </source>
</evidence>
<dbReference type="SUPFAM" id="SSF158472">
    <property type="entry name" value="HAMP domain-like"/>
    <property type="match status" value="1"/>
</dbReference>
<dbReference type="RefSeq" id="WP_003334092.1">
    <property type="nucleotide sequence ID" value="NZ_CP007806.1"/>
</dbReference>
<feature type="domain" description="HAMP" evidence="16">
    <location>
        <begin position="189"/>
        <end position="241"/>
    </location>
</feature>
<dbReference type="PROSITE" id="PS50109">
    <property type="entry name" value="HIS_KIN"/>
    <property type="match status" value="1"/>
</dbReference>
<dbReference type="SMART" id="SM00388">
    <property type="entry name" value="HisKA"/>
    <property type="match status" value="1"/>
</dbReference>
<sequence>MTLKKNLNVTILAILIPVMLLLYVVLIVTLQKNVFTNAVTSFQKLSVEAQIYSINYVEREKSEATVTLQNGAPLIASYLSKRLGTRTQIIGINSEVLADTKRTAFPNLNLDIVQALDGKKAYMIEKSTSAPLLLFSSPIYVHGKVIGVVRFIHELEQEDLLISNFNKTFMISCILMFVAVALFAHRFAISLSRPIEKLRDMAQQLANGKYQCKIELQDYEEIKQLSQSFNVMAHAIELHITQLQEEKVKQKDFLDRVTHELKTPLTAIMGYANLIPRLENKQDVKDCLRHISIESERLLALVEELLKTSKYGNSPFNVSPTICDIQPILKEAVFSVQPRLNKYKITIYNHVESAKIVADQDKTKQIFLNLLDNAIKYSDASFLEFHVEIAEHSLTLVIHDDGIGISEEMLDQIKHAPPNESLQSSFGNGFGLLLCRELMKKQGGSMDIASDEITGTTVRLLFPTPAGLEHIAK</sequence>
<feature type="transmembrane region" description="Helical" evidence="14">
    <location>
        <begin position="169"/>
        <end position="189"/>
    </location>
</feature>
<evidence type="ECO:0000259" key="15">
    <source>
        <dbReference type="PROSITE" id="PS50109"/>
    </source>
</evidence>
<dbReference type="KEGG" id="blr:BRLA_c045720"/>
<dbReference type="SUPFAM" id="SSF55874">
    <property type="entry name" value="ATPase domain of HSP90 chaperone/DNA topoisomerase II/histidine kinase"/>
    <property type="match status" value="1"/>
</dbReference>
<dbReference type="SMART" id="SM00304">
    <property type="entry name" value="HAMP"/>
    <property type="match status" value="1"/>
</dbReference>
<dbReference type="HOGENOM" id="CLU_000445_89_6_9"/>
<evidence type="ECO:0000256" key="4">
    <source>
        <dbReference type="ARBA" id="ARBA00022475"/>
    </source>
</evidence>
<evidence type="ECO:0000313" key="18">
    <source>
        <dbReference type="Proteomes" id="UP000005850"/>
    </source>
</evidence>
<dbReference type="InterPro" id="IPR036890">
    <property type="entry name" value="HATPase_C_sf"/>
</dbReference>
<evidence type="ECO:0000256" key="12">
    <source>
        <dbReference type="ARBA" id="ARBA00023012"/>
    </source>
</evidence>